<feature type="compositionally biased region" description="Polar residues" evidence="17">
    <location>
        <begin position="1093"/>
        <end position="1104"/>
    </location>
</feature>
<comment type="subunit">
    <text evidence="16">Component of the ribosome quality control complex (RQC).</text>
</comment>
<evidence type="ECO:0000256" key="11">
    <source>
        <dbReference type="ARBA" id="ARBA00022771"/>
    </source>
</evidence>
<keyword evidence="10" id="KW-0677">Repeat</keyword>
<evidence type="ECO:0000256" key="3">
    <source>
        <dbReference type="ARBA" id="ARBA00004906"/>
    </source>
</evidence>
<dbReference type="InterPro" id="IPR039804">
    <property type="entry name" value="RING-CH-C4HC3_LTN1"/>
</dbReference>
<dbReference type="SUPFAM" id="SSF48371">
    <property type="entry name" value="ARM repeat"/>
    <property type="match status" value="1"/>
</dbReference>
<dbReference type="InterPro" id="IPR001841">
    <property type="entry name" value="Znf_RING"/>
</dbReference>
<dbReference type="PANTHER" id="PTHR12389">
    <property type="entry name" value="ZINC FINGER PROTEIN 294"/>
    <property type="match status" value="1"/>
</dbReference>
<dbReference type="GO" id="GO:0005829">
    <property type="term" value="C:cytosol"/>
    <property type="evidence" value="ECO:0007669"/>
    <property type="project" value="UniProtKB-SubCell"/>
</dbReference>
<sequence>MGGKAKQAHRTKNNARPSSSGRSAELLSSSVKDPAFFGLGTGKPLPPLFPTLAAVNLEQGLNTEYALCFKKFNKKDPITRTKALQELLELIKNGNADDVVAALPSWTHFYQIFTVDTDRKVRECAQACHASIVRLAGRRVAPQLRRLLPAWLLAQRDEHAPAQHHAVTSLTSTFPEGKLGEAFSFCKVEIISLLLENLMGNAEAMLSKKIENKEEREIQVSQIIASSLGALELFVFHLPPSHDDWLWEVLTPLLRSGTFWKMVQNTNEQHHIRAAWYGAVGRMMERFKERFGAEYGGKAARALVCGGGGGGAGGARWAALLLLVRSVPDWHTWFDKKDLLIKRILDVLENGGWGDARLLSNLLLPLLAHLPQEVLTKDFYTAFFNSMFLGLEKKNVLSSKSERQACITNLADCVRYISIQQYDFVLEITTCVHRKWLEKVLSTQENQARNNLIKHSASNMTSLFKFWLKRSQEENNEKFDQLLRNCWQNIGSTISTQIDKLSTNDDEINRVMDSHILLLQNLKTAFAQESKKQHSIKFEGDAEIKPDIIAVAKVDCDGPTTERYKHNLNEIVENTCSHYFEFAHKNKVCNTVLTSILTLLIEFDSNNLYLALARHFDTDSIYGFYDGTLRTWLLDDSIRCKSLVDVVFLLVKYLSEEEQDCVFDSFEQLCEEAAEWCLALSVSHPHCGRGAAGGVERWARGASAQRVLLRVCARALRTGDPRAHALLLQCVAHPHRAESVISEDTMSKIVEQLCEAVCDGSDSEVERRVRTAAQLAGALGAARRRAAAPLARALLALQLALPRGDERLSLDTWLEVRSSWQDAIFSLPDDAKQSLISDIISLVHQHLFNDMDKFNITKIENIVALLPYVITPSDYADVPSDCSEIVSFTKQLFTFQNTDTSKSVEMYALKCDCIMGNLNCPFDDDNDIIKKIVEESSKKEVTELEKENLMYYTYKCLFKAFYLRTILLRKTTEDENEDEEEECTQVTWCNTILRDVYFQEEFGKLLYDYMVLNTLKDRYGFWPSYEVIQQTKQRLDEIIKEIINETSNELRQKLLGFLSEKAAAIGYYWSYARRFYEVKIDKSNETEEETIDKSTTADSLNASNLHKEEDTDDNKTKSAETPRVFDSEDQTPNNECQEESKETTLPVNETAEVENIELEFDAEKLDQIVTGNGIFHSMQANLKRSSSAEVRQQCGYLVALRSWLAAHGVLDEEFLREAAQCRRTRNPDVFLNAYYRHKHTMLYERDITTAPWAQVVSDAAVLDFLTEIVADRGWDLPSHHWDFITITLCSLVNSLACSVHNWGCTKMAMLCRSTLALLTRVQTFAVNVRRECERREPSDHVLALANEWDDIFAPDINGNLFNIIITIMESNEKDLSSGHVAVLGALVSSVPHLQWERIPAVIRAEKLSLARISHAAADALQNSNHAPIKLLAFKVLRLLAEPLVLADAEMLAQWSASEEESARPELSLSLWDAALVHLQELVDAALSHLTVCEEVCELVAFSDSHSVALGYLLLSVAAYEHCQLARGDLVHHYIEHYRERKYGEYLVCGALRLLPGAVGAFARDDTGATPLPPRCLDYFVTTPDFTVEEVCSTRCVGELACRALLGALGGPGVVAARGWYGAAAPRAARALRRLVAAAVAPPLVRAHLALLRAHAHRLPHAHVSIQWSSGEARCSLEVEERRVELSVRFSRAHPLEPPRLAAPANSPAPDTHWLTVYLAYQNGTLLNAFKMWIRAVTARIQSAPQCYICYCRLHPASGRLPAVPCHQCRNKFHAPCLRKWFTTSNKSNCPLCRSSF</sequence>
<evidence type="ECO:0000256" key="17">
    <source>
        <dbReference type="SAM" id="MobiDB-lite"/>
    </source>
</evidence>
<feature type="compositionally biased region" description="Basic residues" evidence="17">
    <location>
        <begin position="1"/>
        <end position="13"/>
    </location>
</feature>
<dbReference type="EC" id="2.3.2.27" evidence="5 16"/>
<gene>
    <name evidence="19" type="ORF">PARMNEM_LOCUS17365</name>
</gene>
<evidence type="ECO:0000256" key="16">
    <source>
        <dbReference type="RuleBase" id="RU367090"/>
    </source>
</evidence>
<evidence type="ECO:0000256" key="6">
    <source>
        <dbReference type="ARBA" id="ARBA00017157"/>
    </source>
</evidence>
<keyword evidence="9 16" id="KW-0479">Metal-binding</keyword>
<evidence type="ECO:0000256" key="12">
    <source>
        <dbReference type="ARBA" id="ARBA00022786"/>
    </source>
</evidence>
<evidence type="ECO:0000256" key="9">
    <source>
        <dbReference type="ARBA" id="ARBA00022723"/>
    </source>
</evidence>
<dbReference type="PROSITE" id="PS50089">
    <property type="entry name" value="ZF_RING_2"/>
    <property type="match status" value="1"/>
</dbReference>
<comment type="similarity">
    <text evidence="4 16">Belongs to the LTN1 family.</text>
</comment>
<comment type="function">
    <text evidence="16">E3 ubiquitin-protein ligase. Component of the ribosome quality control complex (RQC), a ribosome-associated complex that mediates ubiquitination and extraction of incompletely synthesized nascent chains for proteasomal degradation.</text>
</comment>
<dbReference type="EMBL" id="CAVLGL010000104">
    <property type="protein sequence ID" value="CAK1598368.1"/>
    <property type="molecule type" value="Genomic_DNA"/>
</dbReference>
<feature type="domain" description="RING-type" evidence="18">
    <location>
        <begin position="1746"/>
        <end position="1793"/>
    </location>
</feature>
<comment type="caution">
    <text evidence="19">The sequence shown here is derived from an EMBL/GenBank/DDBJ whole genome shotgun (WGS) entry which is preliminary data.</text>
</comment>
<dbReference type="GO" id="GO:1990116">
    <property type="term" value="P:ribosome-associated ubiquitin-dependent protein catabolic process"/>
    <property type="evidence" value="ECO:0007669"/>
    <property type="project" value="UniProtKB-UniRule"/>
</dbReference>
<proteinExistence type="inferred from homology"/>
<evidence type="ECO:0000256" key="8">
    <source>
        <dbReference type="ARBA" id="ARBA00022679"/>
    </source>
</evidence>
<dbReference type="InterPro" id="IPR011016">
    <property type="entry name" value="Znf_RING-CH"/>
</dbReference>
<evidence type="ECO:0000313" key="20">
    <source>
        <dbReference type="Proteomes" id="UP001314205"/>
    </source>
</evidence>
<comment type="catalytic activity">
    <reaction evidence="1 16">
        <text>S-ubiquitinyl-[E2 ubiquitin-conjugating enzyme]-L-cysteine + [acceptor protein]-L-lysine = [E2 ubiquitin-conjugating enzyme]-L-cysteine + N(6)-ubiquitinyl-[acceptor protein]-L-lysine.</text>
        <dbReference type="EC" id="2.3.2.27"/>
    </reaction>
</comment>
<evidence type="ECO:0000259" key="18">
    <source>
        <dbReference type="PROSITE" id="PS50089"/>
    </source>
</evidence>
<accession>A0AAV1LTF7</accession>
<evidence type="ECO:0000256" key="10">
    <source>
        <dbReference type="ARBA" id="ARBA00022737"/>
    </source>
</evidence>
<dbReference type="InterPro" id="IPR013083">
    <property type="entry name" value="Znf_RING/FYVE/PHD"/>
</dbReference>
<keyword evidence="20" id="KW-1185">Reference proteome</keyword>
<evidence type="ECO:0000256" key="7">
    <source>
        <dbReference type="ARBA" id="ARBA00022490"/>
    </source>
</evidence>
<dbReference type="InterPro" id="IPR054476">
    <property type="entry name" value="Ltn1_N"/>
</dbReference>
<dbReference type="Gene3D" id="1.25.10.10">
    <property type="entry name" value="Leucine-rich Repeat Variant"/>
    <property type="match status" value="1"/>
</dbReference>
<protein>
    <recommendedName>
        <fullName evidence="6 16">E3 ubiquitin-protein ligase listerin</fullName>
        <ecNumber evidence="5 16">2.3.2.27</ecNumber>
    </recommendedName>
    <alternativeName>
        <fullName evidence="14 16">RING-type E3 ubiquitin transferase listerin</fullName>
    </alternativeName>
</protein>
<dbReference type="SUPFAM" id="SSF57850">
    <property type="entry name" value="RING/U-box"/>
    <property type="match status" value="1"/>
</dbReference>
<dbReference type="InterPro" id="IPR039795">
    <property type="entry name" value="LTN1/Rkr1"/>
</dbReference>
<dbReference type="GO" id="GO:0061630">
    <property type="term" value="F:ubiquitin protein ligase activity"/>
    <property type="evidence" value="ECO:0007669"/>
    <property type="project" value="UniProtKB-UniRule"/>
</dbReference>
<dbReference type="InterPro" id="IPR016024">
    <property type="entry name" value="ARM-type_fold"/>
</dbReference>
<feature type="compositionally biased region" description="Basic and acidic residues" evidence="17">
    <location>
        <begin position="1105"/>
        <end position="1126"/>
    </location>
</feature>
<dbReference type="Proteomes" id="UP001314205">
    <property type="component" value="Unassembled WGS sequence"/>
</dbReference>
<comment type="subcellular location">
    <subcellularLocation>
        <location evidence="2">Cytoplasm</location>
        <location evidence="2">Cytosol</location>
    </subcellularLocation>
</comment>
<keyword evidence="12 16" id="KW-0833">Ubl conjugation pathway</keyword>
<dbReference type="Pfam" id="PF22958">
    <property type="entry name" value="Ltn1_1st"/>
    <property type="match status" value="1"/>
</dbReference>
<name>A0AAV1LTF7_9NEOP</name>
<dbReference type="InterPro" id="IPR011989">
    <property type="entry name" value="ARM-like"/>
</dbReference>
<keyword evidence="7" id="KW-0963">Cytoplasm</keyword>
<keyword evidence="11 15" id="KW-0863">Zinc-finger</keyword>
<dbReference type="PANTHER" id="PTHR12389:SF0">
    <property type="entry name" value="E3 UBIQUITIN-PROTEIN LIGASE LISTERIN"/>
    <property type="match status" value="1"/>
</dbReference>
<evidence type="ECO:0000256" key="13">
    <source>
        <dbReference type="ARBA" id="ARBA00022833"/>
    </source>
</evidence>
<feature type="region of interest" description="Disordered" evidence="17">
    <location>
        <begin position="1085"/>
        <end position="1147"/>
    </location>
</feature>
<dbReference type="CDD" id="cd16491">
    <property type="entry name" value="RING-CH-C4HC3_LTN1"/>
    <property type="match status" value="1"/>
</dbReference>
<dbReference type="GO" id="GO:0008270">
    <property type="term" value="F:zinc ion binding"/>
    <property type="evidence" value="ECO:0007669"/>
    <property type="project" value="UniProtKB-KW"/>
</dbReference>
<evidence type="ECO:0000313" key="19">
    <source>
        <dbReference type="EMBL" id="CAK1598368.1"/>
    </source>
</evidence>
<dbReference type="GO" id="GO:0072344">
    <property type="term" value="P:rescue of stalled ribosome"/>
    <property type="evidence" value="ECO:0007669"/>
    <property type="project" value="UniProtKB-UniRule"/>
</dbReference>
<reference evidence="19 20" key="1">
    <citation type="submission" date="2023-11" db="EMBL/GenBank/DDBJ databases">
        <authorList>
            <person name="Hedman E."/>
            <person name="Englund M."/>
            <person name="Stromberg M."/>
            <person name="Nyberg Akerstrom W."/>
            <person name="Nylinder S."/>
            <person name="Jareborg N."/>
            <person name="Kallberg Y."/>
            <person name="Kronander E."/>
        </authorList>
    </citation>
    <scope>NUCLEOTIDE SEQUENCE [LARGE SCALE GENOMIC DNA]</scope>
</reference>
<organism evidence="19 20">
    <name type="scientific">Parnassius mnemosyne</name>
    <name type="common">clouded apollo</name>
    <dbReference type="NCBI Taxonomy" id="213953"/>
    <lineage>
        <taxon>Eukaryota</taxon>
        <taxon>Metazoa</taxon>
        <taxon>Ecdysozoa</taxon>
        <taxon>Arthropoda</taxon>
        <taxon>Hexapoda</taxon>
        <taxon>Insecta</taxon>
        <taxon>Pterygota</taxon>
        <taxon>Neoptera</taxon>
        <taxon>Endopterygota</taxon>
        <taxon>Lepidoptera</taxon>
        <taxon>Glossata</taxon>
        <taxon>Ditrysia</taxon>
        <taxon>Papilionoidea</taxon>
        <taxon>Papilionidae</taxon>
        <taxon>Parnassiinae</taxon>
        <taxon>Parnassini</taxon>
        <taxon>Parnassius</taxon>
        <taxon>Driopa</taxon>
    </lineage>
</organism>
<keyword evidence="8 16" id="KW-0808">Transferase</keyword>
<evidence type="ECO:0000256" key="5">
    <source>
        <dbReference type="ARBA" id="ARBA00012483"/>
    </source>
</evidence>
<evidence type="ECO:0000256" key="14">
    <source>
        <dbReference type="ARBA" id="ARBA00032366"/>
    </source>
</evidence>
<keyword evidence="13 16" id="KW-0862">Zinc</keyword>
<dbReference type="SMART" id="SM00744">
    <property type="entry name" value="RINGv"/>
    <property type="match status" value="1"/>
</dbReference>
<evidence type="ECO:0000256" key="4">
    <source>
        <dbReference type="ARBA" id="ARBA00007997"/>
    </source>
</evidence>
<evidence type="ECO:0000256" key="2">
    <source>
        <dbReference type="ARBA" id="ARBA00004514"/>
    </source>
</evidence>
<evidence type="ECO:0000256" key="15">
    <source>
        <dbReference type="PROSITE-ProRule" id="PRU00175"/>
    </source>
</evidence>
<dbReference type="GO" id="GO:0043023">
    <property type="term" value="F:ribosomal large subunit binding"/>
    <property type="evidence" value="ECO:0007669"/>
    <property type="project" value="TreeGrafter"/>
</dbReference>
<dbReference type="GO" id="GO:1990112">
    <property type="term" value="C:RQC complex"/>
    <property type="evidence" value="ECO:0007669"/>
    <property type="project" value="UniProtKB-UniRule"/>
</dbReference>
<feature type="region of interest" description="Disordered" evidence="17">
    <location>
        <begin position="1"/>
        <end position="24"/>
    </location>
</feature>
<dbReference type="Gene3D" id="3.30.40.10">
    <property type="entry name" value="Zinc/RING finger domain, C3HC4 (zinc finger)"/>
    <property type="match status" value="1"/>
</dbReference>
<comment type="pathway">
    <text evidence="3 16">Protein modification; protein ubiquitination.</text>
</comment>
<evidence type="ECO:0000256" key="1">
    <source>
        <dbReference type="ARBA" id="ARBA00000900"/>
    </source>
</evidence>